<dbReference type="SUPFAM" id="SSF55681">
    <property type="entry name" value="Class II aaRS and biotin synthetases"/>
    <property type="match status" value="1"/>
</dbReference>
<proteinExistence type="predicted"/>
<dbReference type="InterPro" id="IPR045864">
    <property type="entry name" value="aa-tRNA-synth_II/BPL/LPL"/>
</dbReference>
<comment type="caution">
    <text evidence="1">The sequence shown here is derived from an EMBL/GenBank/DDBJ whole genome shotgun (WGS) entry which is preliminary data.</text>
</comment>
<dbReference type="EMBL" id="AMFJ01021612">
    <property type="protein sequence ID" value="EKD66639.1"/>
    <property type="molecule type" value="Genomic_DNA"/>
</dbReference>
<name>K2BWW5_9BACT</name>
<dbReference type="Gene3D" id="3.30.930.10">
    <property type="entry name" value="Bira Bifunctional Protein, Domain 2"/>
    <property type="match status" value="1"/>
</dbReference>
<accession>K2BWW5</accession>
<gene>
    <name evidence="1" type="ORF">ACD_49C00026G0014</name>
</gene>
<protein>
    <submittedName>
        <fullName evidence="1">Uncharacterized protein</fullName>
    </submittedName>
</protein>
<organism evidence="1">
    <name type="scientific">uncultured bacterium</name>
    <name type="common">gcode 4</name>
    <dbReference type="NCBI Taxonomy" id="1234023"/>
    <lineage>
        <taxon>Bacteria</taxon>
        <taxon>environmental samples</taxon>
    </lineage>
</organism>
<evidence type="ECO:0000313" key="1">
    <source>
        <dbReference type="EMBL" id="EKD66639.1"/>
    </source>
</evidence>
<reference evidence="1" key="1">
    <citation type="journal article" date="2012" name="Science">
        <title>Fermentation, hydrogen, and sulfur metabolism in multiple uncultivated bacterial phyla.</title>
        <authorList>
            <person name="Wrighton K.C."/>
            <person name="Thomas B.C."/>
            <person name="Sharon I."/>
            <person name="Miller C.S."/>
            <person name="Castelle C.J."/>
            <person name="VerBerkmoes N.C."/>
            <person name="Wilkins M.J."/>
            <person name="Hettich R.L."/>
            <person name="Lipton M.S."/>
            <person name="Williams K.H."/>
            <person name="Long P.E."/>
            <person name="Banfield J.F."/>
        </authorList>
    </citation>
    <scope>NUCLEOTIDE SEQUENCE [LARGE SCALE GENOMIC DNA]</scope>
</reference>
<sequence>MDNLYTLCNSNLQIPNKWDDNTSALNDNIFQERILWLLEYNSYWREKYNIDNLDLYRQEIIWKFLDLLQKYWFWRIDEVFLWSWVDESVIFIGSHISVLKPYFLSWNFDWVNWYFMQQECLRTHNLKNLFDDSIIPKWWSCFTSLWSISKPDWWLEKSCEFILDYLINWLQIPLENILIRISSEDQDLLQALQLLWYKWKIEFDSKPKGYYRHKLWLWEITWRNFNIALRHWNDDIFNDIWNIILIEDNKKIYTTEIALWLNTILLELYWLNNIFQTTNIEKYYNINSWLHPKLKDCIISSIHLLNEWIKPIASNNKWRILRKYMRWILYFIKKLWLNLDQILEICKNYEQDTFWTNNCLILIKEYILSYENDLLNKADLSDEDKIIKILL</sequence>
<dbReference type="AlphaFoldDB" id="K2BWW5"/>